<dbReference type="EMBL" id="VCIW01000014">
    <property type="protein sequence ID" value="TLS50567.1"/>
    <property type="molecule type" value="Genomic_DNA"/>
</dbReference>
<reference evidence="2 3" key="1">
    <citation type="submission" date="2019-05" db="EMBL/GenBank/DDBJ databases">
        <authorList>
            <person name="Narsing Rao M.P."/>
            <person name="Li W.J."/>
        </authorList>
    </citation>
    <scope>NUCLEOTIDE SEQUENCE [LARGE SCALE GENOMIC DNA]</scope>
    <source>
        <strain evidence="2 3">SYSU_K30003</strain>
    </source>
</reference>
<feature type="region of interest" description="Disordered" evidence="1">
    <location>
        <begin position="115"/>
        <end position="134"/>
    </location>
</feature>
<accession>A0A5R9G2I2</accession>
<dbReference type="Proteomes" id="UP000309676">
    <property type="component" value="Unassembled WGS sequence"/>
</dbReference>
<evidence type="ECO:0000256" key="1">
    <source>
        <dbReference type="SAM" id="MobiDB-lite"/>
    </source>
</evidence>
<organism evidence="2 3">
    <name type="scientific">Paenibacillus antri</name>
    <dbReference type="NCBI Taxonomy" id="2582848"/>
    <lineage>
        <taxon>Bacteria</taxon>
        <taxon>Bacillati</taxon>
        <taxon>Bacillota</taxon>
        <taxon>Bacilli</taxon>
        <taxon>Bacillales</taxon>
        <taxon>Paenibacillaceae</taxon>
        <taxon>Paenibacillus</taxon>
    </lineage>
</organism>
<keyword evidence="2" id="KW-0282">Flagellum</keyword>
<protein>
    <submittedName>
        <fullName evidence="2">Flagellar protein</fullName>
    </submittedName>
</protein>
<gene>
    <name evidence="2" type="ORF">FE782_19580</name>
</gene>
<keyword evidence="2" id="KW-0966">Cell projection</keyword>
<keyword evidence="3" id="KW-1185">Reference proteome</keyword>
<comment type="caution">
    <text evidence="2">The sequence shown here is derived from an EMBL/GenBank/DDBJ whole genome shotgun (WGS) entry which is preliminary data.</text>
</comment>
<dbReference type="OrthoDB" id="1739831at2"/>
<proteinExistence type="predicted"/>
<dbReference type="RefSeq" id="WP_138195934.1">
    <property type="nucleotide sequence ID" value="NZ_VCIW01000014.1"/>
</dbReference>
<dbReference type="CDD" id="cd00093">
    <property type="entry name" value="HTH_XRE"/>
    <property type="match status" value="1"/>
</dbReference>
<sequence>MTLNVTNCPKCGRLMQKGIRSVCPNCHQEIEAQYEKCLKYLRENRKCTLGELSEATGVTTGLITKFIREGRISIAEFENMSYQCEVCGGSIRDGNLCESCRSRLVKDVKGIQEDERRQAQQQVNQRTGFLKDKR</sequence>
<name>A0A5R9G2I2_9BACL</name>
<dbReference type="InterPro" id="IPR001387">
    <property type="entry name" value="Cro/C1-type_HTH"/>
</dbReference>
<evidence type="ECO:0000313" key="3">
    <source>
        <dbReference type="Proteomes" id="UP000309676"/>
    </source>
</evidence>
<evidence type="ECO:0000313" key="2">
    <source>
        <dbReference type="EMBL" id="TLS50567.1"/>
    </source>
</evidence>
<dbReference type="AlphaFoldDB" id="A0A5R9G2I2"/>
<keyword evidence="2" id="KW-0969">Cilium</keyword>